<reference evidence="2" key="2">
    <citation type="submission" date="2020-05" db="UniProtKB">
        <authorList>
            <consortium name="EnsemblMetazoa"/>
        </authorList>
    </citation>
    <scope>IDENTIFICATION</scope>
    <source>
        <strain evidence="2">wikel</strain>
    </source>
</reference>
<evidence type="ECO:0000313" key="2">
    <source>
        <dbReference type="EnsemblMetazoa" id="ISCW015286-PA"/>
    </source>
</evidence>
<proteinExistence type="predicted"/>
<reference evidence="1 3" key="1">
    <citation type="submission" date="2008-03" db="EMBL/GenBank/DDBJ databases">
        <title>Annotation of Ixodes scapularis.</title>
        <authorList>
            <consortium name="Ixodes scapularis Genome Project Consortium"/>
            <person name="Caler E."/>
            <person name="Hannick L.I."/>
            <person name="Bidwell S."/>
            <person name="Joardar V."/>
            <person name="Thiagarajan M."/>
            <person name="Amedeo P."/>
            <person name="Galinsky K.J."/>
            <person name="Schobel S."/>
            <person name="Inman J."/>
            <person name="Hostetler J."/>
            <person name="Miller J."/>
            <person name="Hammond M."/>
            <person name="Megy K."/>
            <person name="Lawson D."/>
            <person name="Kodira C."/>
            <person name="Sutton G."/>
            <person name="Meyer J."/>
            <person name="Hill C.A."/>
            <person name="Birren B."/>
            <person name="Nene V."/>
            <person name="Collins F."/>
            <person name="Alarcon-Chaidez F."/>
            <person name="Wikel S."/>
            <person name="Strausberg R."/>
        </authorList>
    </citation>
    <scope>NUCLEOTIDE SEQUENCE [LARGE SCALE GENOMIC DNA]</scope>
    <source>
        <strain evidence="3">Wikel</strain>
        <strain evidence="1">Wikel colony</strain>
    </source>
</reference>
<dbReference type="Proteomes" id="UP000001555">
    <property type="component" value="Unassembled WGS sequence"/>
</dbReference>
<protein>
    <submittedName>
        <fullName evidence="1 2">Uncharacterized protein</fullName>
    </submittedName>
</protein>
<organism>
    <name type="scientific">Ixodes scapularis</name>
    <name type="common">Black-legged tick</name>
    <name type="synonym">Deer tick</name>
    <dbReference type="NCBI Taxonomy" id="6945"/>
    <lineage>
        <taxon>Eukaryota</taxon>
        <taxon>Metazoa</taxon>
        <taxon>Ecdysozoa</taxon>
        <taxon>Arthropoda</taxon>
        <taxon>Chelicerata</taxon>
        <taxon>Arachnida</taxon>
        <taxon>Acari</taxon>
        <taxon>Parasitiformes</taxon>
        <taxon>Ixodida</taxon>
        <taxon>Ixodoidea</taxon>
        <taxon>Ixodidae</taxon>
        <taxon>Ixodinae</taxon>
        <taxon>Ixodes</taxon>
    </lineage>
</organism>
<dbReference type="VEuPathDB" id="VectorBase:ISCI015286"/>
<dbReference type="VEuPathDB" id="VectorBase:ISCW015286"/>
<dbReference type="EMBL" id="ABJB010706393">
    <property type="status" value="NOT_ANNOTATED_CDS"/>
    <property type="molecule type" value="Genomic_DNA"/>
</dbReference>
<evidence type="ECO:0000313" key="3">
    <source>
        <dbReference type="Proteomes" id="UP000001555"/>
    </source>
</evidence>
<dbReference type="EMBL" id="DS974841">
    <property type="protein sequence ID" value="EEC20234.1"/>
    <property type="molecule type" value="Genomic_DNA"/>
</dbReference>
<dbReference type="AlphaFoldDB" id="B7QN12"/>
<gene>
    <name evidence="1" type="ORF">IscW_ISCW015286</name>
</gene>
<dbReference type="HOGENOM" id="CLU_2173773_0_0_1"/>
<accession>B7QN12</accession>
<name>B7QN12_IXOSC</name>
<dbReference type="InParanoid" id="B7QN12"/>
<dbReference type="EMBL" id="ABJB010264823">
    <property type="status" value="NOT_ANNOTATED_CDS"/>
    <property type="molecule type" value="Genomic_DNA"/>
</dbReference>
<sequence length="110" mass="11625">MVRAPLSRGASTACLCICRGTEAALEPVDNNEDSGALNSSHPDPWASSCGLLPDVVSCCRDPSGGNPRDDEVARCPLTSSRDGAKTVGRRLRHLSDCMAGRTDSHFIRAV</sequence>
<dbReference type="EnsemblMetazoa" id="ISCW015286-RA">
    <property type="protein sequence ID" value="ISCW015286-PA"/>
    <property type="gene ID" value="ISCW015286"/>
</dbReference>
<evidence type="ECO:0000313" key="1">
    <source>
        <dbReference type="EMBL" id="EEC20234.1"/>
    </source>
</evidence>
<dbReference type="PaxDb" id="6945-B7QN12"/>
<keyword evidence="3" id="KW-1185">Reference proteome</keyword>